<name>A0ACB5UNT2_9FIRM</name>
<protein>
    <submittedName>
        <fullName evidence="1">Uncharacterized protein</fullName>
    </submittedName>
</protein>
<organism evidence="1 2">
    <name type="scientific">Vallitalea maricola</name>
    <dbReference type="NCBI Taxonomy" id="3074433"/>
    <lineage>
        <taxon>Bacteria</taxon>
        <taxon>Bacillati</taxon>
        <taxon>Bacillota</taxon>
        <taxon>Clostridia</taxon>
        <taxon>Lachnospirales</taxon>
        <taxon>Vallitaleaceae</taxon>
        <taxon>Vallitalea</taxon>
    </lineage>
</organism>
<sequence>MVNTKNDPKLLPREYPETAISYNVTMFATWTSFRFPVNVANTLLYEVNHGSCHYLTYSHDK</sequence>
<keyword evidence="2" id="KW-1185">Reference proteome</keyword>
<reference evidence="1" key="1">
    <citation type="submission" date="2023-09" db="EMBL/GenBank/DDBJ databases">
        <title>Vallitalea sediminicola and Vallitalea maricola sp. nov., anaerobic bacteria isolated from marine sediment.</title>
        <authorList>
            <person name="Hirano S."/>
            <person name="Maeda A."/>
            <person name="Terahara T."/>
            <person name="Mori K."/>
            <person name="Hamada M."/>
            <person name="Matsumoto R."/>
            <person name="Kobayashi T."/>
        </authorList>
    </citation>
    <scope>NUCLEOTIDE SEQUENCE</scope>
    <source>
        <strain evidence="1">AN17-2</strain>
    </source>
</reference>
<evidence type="ECO:0000313" key="1">
    <source>
        <dbReference type="EMBL" id="GMQ64647.1"/>
    </source>
</evidence>
<gene>
    <name evidence="1" type="ORF">AN2V17_38850</name>
</gene>
<comment type="caution">
    <text evidence="1">The sequence shown here is derived from an EMBL/GenBank/DDBJ whole genome shotgun (WGS) entry which is preliminary data.</text>
</comment>
<dbReference type="EMBL" id="BTPU01000076">
    <property type="protein sequence ID" value="GMQ64647.1"/>
    <property type="molecule type" value="Genomic_DNA"/>
</dbReference>
<accession>A0ACB5UNT2</accession>
<evidence type="ECO:0000313" key="2">
    <source>
        <dbReference type="Proteomes" id="UP001374599"/>
    </source>
</evidence>
<proteinExistence type="predicted"/>
<dbReference type="Proteomes" id="UP001374599">
    <property type="component" value="Unassembled WGS sequence"/>
</dbReference>